<dbReference type="RefSeq" id="WP_204822038.1">
    <property type="nucleotide sequence ID" value="NZ_JANHOF010000023.1"/>
</dbReference>
<proteinExistence type="predicted"/>
<dbReference type="InterPro" id="IPR029068">
    <property type="entry name" value="Glyas_Bleomycin-R_OHBP_Dase"/>
</dbReference>
<protein>
    <submittedName>
        <fullName evidence="2">VOC family protein</fullName>
    </submittedName>
</protein>
<dbReference type="InterPro" id="IPR037523">
    <property type="entry name" value="VOC_core"/>
</dbReference>
<organism evidence="2 3">
    <name type="scientific">Paenibacillus mendelii</name>
    <dbReference type="NCBI Taxonomy" id="206163"/>
    <lineage>
        <taxon>Bacteria</taxon>
        <taxon>Bacillati</taxon>
        <taxon>Bacillota</taxon>
        <taxon>Bacilli</taxon>
        <taxon>Bacillales</taxon>
        <taxon>Paenibacillaceae</taxon>
        <taxon>Paenibacillus</taxon>
    </lineage>
</organism>
<keyword evidence="3" id="KW-1185">Reference proteome</keyword>
<dbReference type="Gene3D" id="3.10.180.10">
    <property type="entry name" value="2,3-Dihydroxybiphenyl 1,2-Dioxygenase, domain 1"/>
    <property type="match status" value="1"/>
</dbReference>
<dbReference type="SUPFAM" id="SSF54593">
    <property type="entry name" value="Glyoxalase/Bleomycin resistance protein/Dihydroxybiphenyl dioxygenase"/>
    <property type="match status" value="1"/>
</dbReference>
<gene>
    <name evidence="2" type="ORF">ACFFJ8_21720</name>
</gene>
<evidence type="ECO:0000313" key="3">
    <source>
        <dbReference type="Proteomes" id="UP001589818"/>
    </source>
</evidence>
<name>A0ABV6JDI2_9BACL</name>
<reference evidence="2 3" key="1">
    <citation type="submission" date="2024-09" db="EMBL/GenBank/DDBJ databases">
        <authorList>
            <person name="Sun Q."/>
            <person name="Mori K."/>
        </authorList>
    </citation>
    <scope>NUCLEOTIDE SEQUENCE [LARGE SCALE GENOMIC DNA]</scope>
    <source>
        <strain evidence="2 3">CCM 4839</strain>
    </source>
</reference>
<sequence length="232" mass="26698">MSNNLEEQVVITENIQTVPKRLLKKVSCIYIPSSNPDRTSKWFAEHFQLSSTEGPWLTLDDGSDLMFIEVKDGTTMKYKTDAWSGQNFDMNMLSFQVEDIENLHRSLKQSGAQVEELRDNGGCGMEFYFYDPDGNKYGAWEMQTMVTRKQGISNTADIEEKFIFGNCYFEGNISSFLTEAAAHSRGSSRRVHILDCEKLREEDSEGYKEVINRLNEFNSKNHNPYLTLVYSE</sequence>
<accession>A0ABV6JDI2</accession>
<dbReference type="PROSITE" id="PS51819">
    <property type="entry name" value="VOC"/>
    <property type="match status" value="1"/>
</dbReference>
<comment type="caution">
    <text evidence="2">The sequence shown here is derived from an EMBL/GenBank/DDBJ whole genome shotgun (WGS) entry which is preliminary data.</text>
</comment>
<feature type="domain" description="VOC" evidence="1">
    <location>
        <begin position="25"/>
        <end position="142"/>
    </location>
</feature>
<dbReference type="Proteomes" id="UP001589818">
    <property type="component" value="Unassembled WGS sequence"/>
</dbReference>
<dbReference type="Pfam" id="PF00903">
    <property type="entry name" value="Glyoxalase"/>
    <property type="match status" value="1"/>
</dbReference>
<dbReference type="InterPro" id="IPR004360">
    <property type="entry name" value="Glyas_Fos-R_dOase_dom"/>
</dbReference>
<evidence type="ECO:0000259" key="1">
    <source>
        <dbReference type="PROSITE" id="PS51819"/>
    </source>
</evidence>
<dbReference type="CDD" id="cd06587">
    <property type="entry name" value="VOC"/>
    <property type="match status" value="1"/>
</dbReference>
<evidence type="ECO:0000313" key="2">
    <source>
        <dbReference type="EMBL" id="MFC0393978.1"/>
    </source>
</evidence>
<dbReference type="EMBL" id="JBHLVF010000037">
    <property type="protein sequence ID" value="MFC0393978.1"/>
    <property type="molecule type" value="Genomic_DNA"/>
</dbReference>